<feature type="chain" id="PRO_5039695134" description="MspA protein" evidence="1">
    <location>
        <begin position="21"/>
        <end position="139"/>
    </location>
</feature>
<dbReference type="EMBL" id="FOJN01000014">
    <property type="protein sequence ID" value="SFA59611.1"/>
    <property type="molecule type" value="Genomic_DNA"/>
</dbReference>
<protein>
    <recommendedName>
        <fullName evidence="4">MspA protein</fullName>
    </recommendedName>
</protein>
<sequence>MKRTAAATLLVLTAAGAALAAPAVASAAPLPPDGVYAGTDPSGAPVPFWQGKTITGGGTAATNRVLGADILPADVYSAPSIATGADVIHVDYGRLSPALGALVHDEMTVDPANPNRYTGTVYFVGFGGAAPIGGFTLTR</sequence>
<organism evidence="2 3">
    <name type="scientific">Rhodococcoides kroppenstedtii</name>
    <dbReference type="NCBI Taxonomy" id="293050"/>
    <lineage>
        <taxon>Bacteria</taxon>
        <taxon>Bacillati</taxon>
        <taxon>Actinomycetota</taxon>
        <taxon>Actinomycetes</taxon>
        <taxon>Mycobacteriales</taxon>
        <taxon>Nocardiaceae</taxon>
        <taxon>Rhodococcoides</taxon>
    </lineage>
</organism>
<name>A0A1I0U6D3_9NOCA</name>
<evidence type="ECO:0000313" key="3">
    <source>
        <dbReference type="Proteomes" id="UP000182054"/>
    </source>
</evidence>
<proteinExistence type="predicted"/>
<dbReference type="AlphaFoldDB" id="A0A1I0U6D3"/>
<gene>
    <name evidence="2" type="ORF">SAMN05444374_11424</name>
</gene>
<keyword evidence="1" id="KW-0732">Signal</keyword>
<dbReference type="RefSeq" id="WP_068363201.1">
    <property type="nucleotide sequence ID" value="NZ_FOJN01000014.1"/>
</dbReference>
<reference evidence="2 3" key="1">
    <citation type="submission" date="2016-10" db="EMBL/GenBank/DDBJ databases">
        <authorList>
            <person name="de Groot N.N."/>
        </authorList>
    </citation>
    <scope>NUCLEOTIDE SEQUENCE [LARGE SCALE GENOMIC DNA]</scope>
    <source>
        <strain evidence="2 3">DSM 44908</strain>
    </source>
</reference>
<accession>A0A1I0U6D3</accession>
<feature type="signal peptide" evidence="1">
    <location>
        <begin position="1"/>
        <end position="20"/>
    </location>
</feature>
<evidence type="ECO:0000313" key="2">
    <source>
        <dbReference type="EMBL" id="SFA59611.1"/>
    </source>
</evidence>
<dbReference type="GeneID" id="85487071"/>
<evidence type="ECO:0008006" key="4">
    <source>
        <dbReference type="Google" id="ProtNLM"/>
    </source>
</evidence>
<evidence type="ECO:0000256" key="1">
    <source>
        <dbReference type="SAM" id="SignalP"/>
    </source>
</evidence>
<dbReference type="OrthoDB" id="4481630at2"/>
<dbReference type="Proteomes" id="UP000182054">
    <property type="component" value="Unassembled WGS sequence"/>
</dbReference>